<protein>
    <submittedName>
        <fullName evidence="1">Uncharacterized protein</fullName>
    </submittedName>
</protein>
<sequence length="39" mass="4399">MMDCDRPEKGLYCSKATHNNVLVSQAPCINNGLFKMIKK</sequence>
<dbReference type="AlphaFoldDB" id="A0A0E9PN01"/>
<reference evidence="1" key="2">
    <citation type="journal article" date="2015" name="Fish Shellfish Immunol.">
        <title>Early steps in the European eel (Anguilla anguilla)-Vibrio vulnificus interaction in the gills: Role of the RtxA13 toxin.</title>
        <authorList>
            <person name="Callol A."/>
            <person name="Pajuelo D."/>
            <person name="Ebbesson L."/>
            <person name="Teles M."/>
            <person name="MacKenzie S."/>
            <person name="Amaro C."/>
        </authorList>
    </citation>
    <scope>NUCLEOTIDE SEQUENCE</scope>
</reference>
<evidence type="ECO:0000313" key="1">
    <source>
        <dbReference type="EMBL" id="JAH06011.1"/>
    </source>
</evidence>
<accession>A0A0E9PN01</accession>
<name>A0A0E9PN01_ANGAN</name>
<dbReference type="EMBL" id="GBXM01102566">
    <property type="protein sequence ID" value="JAH06011.1"/>
    <property type="molecule type" value="Transcribed_RNA"/>
</dbReference>
<reference evidence="1" key="1">
    <citation type="submission" date="2014-11" db="EMBL/GenBank/DDBJ databases">
        <authorList>
            <person name="Amaro Gonzalez C."/>
        </authorList>
    </citation>
    <scope>NUCLEOTIDE SEQUENCE</scope>
</reference>
<organism evidence="1">
    <name type="scientific">Anguilla anguilla</name>
    <name type="common">European freshwater eel</name>
    <name type="synonym">Muraena anguilla</name>
    <dbReference type="NCBI Taxonomy" id="7936"/>
    <lineage>
        <taxon>Eukaryota</taxon>
        <taxon>Metazoa</taxon>
        <taxon>Chordata</taxon>
        <taxon>Craniata</taxon>
        <taxon>Vertebrata</taxon>
        <taxon>Euteleostomi</taxon>
        <taxon>Actinopterygii</taxon>
        <taxon>Neopterygii</taxon>
        <taxon>Teleostei</taxon>
        <taxon>Anguilliformes</taxon>
        <taxon>Anguillidae</taxon>
        <taxon>Anguilla</taxon>
    </lineage>
</organism>
<proteinExistence type="predicted"/>